<evidence type="ECO:0008006" key="18">
    <source>
        <dbReference type="Google" id="ProtNLM"/>
    </source>
</evidence>
<feature type="region of interest" description="Disordered" evidence="13">
    <location>
        <begin position="273"/>
        <end position="322"/>
    </location>
</feature>
<organism evidence="16 17">
    <name type="scientific">Rotaria sordida</name>
    <dbReference type="NCBI Taxonomy" id="392033"/>
    <lineage>
        <taxon>Eukaryota</taxon>
        <taxon>Metazoa</taxon>
        <taxon>Spiralia</taxon>
        <taxon>Gnathifera</taxon>
        <taxon>Rotifera</taxon>
        <taxon>Eurotatoria</taxon>
        <taxon>Bdelloidea</taxon>
        <taxon>Philodinida</taxon>
        <taxon>Philodinidae</taxon>
        <taxon>Rotaria</taxon>
    </lineage>
</organism>
<comment type="similarity">
    <text evidence="1">Belongs to the nuclear hormone receptor family. NR3 subfamily.</text>
</comment>
<evidence type="ECO:0000256" key="9">
    <source>
        <dbReference type="ARBA" id="ARBA00023163"/>
    </source>
</evidence>
<dbReference type="EMBL" id="CAJOBD010001812">
    <property type="protein sequence ID" value="CAF3833413.1"/>
    <property type="molecule type" value="Genomic_DNA"/>
</dbReference>
<dbReference type="Pfam" id="PF00104">
    <property type="entry name" value="Hormone_recep"/>
    <property type="match status" value="1"/>
</dbReference>
<dbReference type="PROSITE" id="PS00031">
    <property type="entry name" value="NUCLEAR_REC_DBD_1"/>
    <property type="match status" value="1"/>
</dbReference>
<dbReference type="Pfam" id="PF00105">
    <property type="entry name" value="zf-C4"/>
    <property type="match status" value="1"/>
</dbReference>
<keyword evidence="10 12" id="KW-0675">Receptor</keyword>
<dbReference type="GO" id="GO:0005634">
    <property type="term" value="C:nucleus"/>
    <property type="evidence" value="ECO:0007669"/>
    <property type="project" value="UniProtKB-SubCell"/>
</dbReference>
<dbReference type="GO" id="GO:0008270">
    <property type="term" value="F:zinc ion binding"/>
    <property type="evidence" value="ECO:0007669"/>
    <property type="project" value="UniProtKB-KW"/>
</dbReference>
<feature type="region of interest" description="Disordered" evidence="13">
    <location>
        <begin position="147"/>
        <end position="171"/>
    </location>
</feature>
<evidence type="ECO:0000259" key="15">
    <source>
        <dbReference type="PROSITE" id="PS51843"/>
    </source>
</evidence>
<evidence type="ECO:0000256" key="5">
    <source>
        <dbReference type="ARBA" id="ARBA00022833"/>
    </source>
</evidence>
<evidence type="ECO:0000256" key="11">
    <source>
        <dbReference type="ARBA" id="ARBA00023242"/>
    </source>
</evidence>
<evidence type="ECO:0000256" key="8">
    <source>
        <dbReference type="ARBA" id="ARBA00023125"/>
    </source>
</evidence>
<dbReference type="InterPro" id="IPR013088">
    <property type="entry name" value="Znf_NHR/GATA"/>
</dbReference>
<dbReference type="InterPro" id="IPR035500">
    <property type="entry name" value="NHR-like_dom_sf"/>
</dbReference>
<dbReference type="SMART" id="SM00430">
    <property type="entry name" value="HOLI"/>
    <property type="match status" value="1"/>
</dbReference>
<dbReference type="FunFam" id="3.30.50.10:FF:000139">
    <property type="entry name" value="Estrogen receptor beta a variant b"/>
    <property type="match status" value="1"/>
</dbReference>
<dbReference type="PANTHER" id="PTHR48092">
    <property type="entry name" value="KNIRPS-RELATED PROTEIN-RELATED"/>
    <property type="match status" value="1"/>
</dbReference>
<dbReference type="InterPro" id="IPR050200">
    <property type="entry name" value="Nuclear_hormone_rcpt_NR3"/>
</dbReference>
<evidence type="ECO:0000256" key="3">
    <source>
        <dbReference type="ARBA" id="ARBA00022723"/>
    </source>
</evidence>
<evidence type="ECO:0000256" key="10">
    <source>
        <dbReference type="ARBA" id="ARBA00023170"/>
    </source>
</evidence>
<name>A0A819DQD2_9BILA</name>
<gene>
    <name evidence="16" type="ORF">JBS370_LOCUS17198</name>
</gene>
<dbReference type="GO" id="GO:0003700">
    <property type="term" value="F:DNA-binding transcription factor activity"/>
    <property type="evidence" value="ECO:0007669"/>
    <property type="project" value="InterPro"/>
</dbReference>
<keyword evidence="5 12" id="KW-0862">Zinc</keyword>
<dbReference type="GO" id="GO:0043565">
    <property type="term" value="F:sequence-specific DNA binding"/>
    <property type="evidence" value="ECO:0007669"/>
    <property type="project" value="InterPro"/>
</dbReference>
<dbReference type="Gene3D" id="3.30.50.10">
    <property type="entry name" value="Erythroid Transcription Factor GATA-1, subunit A"/>
    <property type="match status" value="1"/>
</dbReference>
<dbReference type="InterPro" id="IPR001628">
    <property type="entry name" value="Znf_hrmn_rcpt"/>
</dbReference>
<dbReference type="Proteomes" id="UP000663836">
    <property type="component" value="Unassembled WGS sequence"/>
</dbReference>
<dbReference type="SUPFAM" id="SSF57716">
    <property type="entry name" value="Glucocorticoid receptor-like (DNA-binding domain)"/>
    <property type="match status" value="1"/>
</dbReference>
<keyword evidence="8 12" id="KW-0238">DNA-binding</keyword>
<evidence type="ECO:0000256" key="4">
    <source>
        <dbReference type="ARBA" id="ARBA00022771"/>
    </source>
</evidence>
<keyword evidence="7" id="KW-0446">Lipid-binding</keyword>
<feature type="domain" description="Nuclear receptor" evidence="14">
    <location>
        <begin position="173"/>
        <end position="248"/>
    </location>
</feature>
<feature type="compositionally biased region" description="Polar residues" evidence="13">
    <location>
        <begin position="284"/>
        <end position="322"/>
    </location>
</feature>
<dbReference type="PRINTS" id="PR00047">
    <property type="entry name" value="STROIDFINGER"/>
</dbReference>
<dbReference type="SMART" id="SM00399">
    <property type="entry name" value="ZnF_C4"/>
    <property type="match status" value="1"/>
</dbReference>
<protein>
    <recommendedName>
        <fullName evidence="18">Estrogen receptor</fullName>
    </recommendedName>
</protein>
<keyword evidence="9 12" id="KW-0804">Transcription</keyword>
<dbReference type="InterPro" id="IPR001723">
    <property type="entry name" value="Nuclear_hrmn_rcpt"/>
</dbReference>
<dbReference type="GO" id="GO:0005496">
    <property type="term" value="F:steroid binding"/>
    <property type="evidence" value="ECO:0007669"/>
    <property type="project" value="UniProtKB-KW"/>
</dbReference>
<evidence type="ECO:0000313" key="17">
    <source>
        <dbReference type="Proteomes" id="UP000663836"/>
    </source>
</evidence>
<dbReference type="SUPFAM" id="SSF48508">
    <property type="entry name" value="Nuclear receptor ligand-binding domain"/>
    <property type="match status" value="1"/>
</dbReference>
<keyword evidence="4 12" id="KW-0863">Zinc-finger</keyword>
<evidence type="ECO:0000256" key="1">
    <source>
        <dbReference type="ARBA" id="ARBA00005413"/>
    </source>
</evidence>
<keyword evidence="2" id="KW-0754">Steroid-binding</keyword>
<dbReference type="InterPro" id="IPR000536">
    <property type="entry name" value="Nucl_hrmn_rcpt_lig-bd"/>
</dbReference>
<dbReference type="CDD" id="cd07171">
    <property type="entry name" value="NR_DBD_ER"/>
    <property type="match status" value="1"/>
</dbReference>
<evidence type="ECO:0000256" key="13">
    <source>
        <dbReference type="SAM" id="MobiDB-lite"/>
    </source>
</evidence>
<dbReference type="Gene3D" id="1.10.565.10">
    <property type="entry name" value="Retinoid X Receptor"/>
    <property type="match status" value="1"/>
</dbReference>
<evidence type="ECO:0000256" key="6">
    <source>
        <dbReference type="ARBA" id="ARBA00023015"/>
    </source>
</evidence>
<evidence type="ECO:0000256" key="2">
    <source>
        <dbReference type="ARBA" id="ARBA00022665"/>
    </source>
</evidence>
<evidence type="ECO:0000256" key="12">
    <source>
        <dbReference type="RuleBase" id="RU004334"/>
    </source>
</evidence>
<dbReference type="AlphaFoldDB" id="A0A819DQD2"/>
<keyword evidence="3 12" id="KW-0479">Metal-binding</keyword>
<evidence type="ECO:0000313" key="16">
    <source>
        <dbReference type="EMBL" id="CAF3833413.1"/>
    </source>
</evidence>
<keyword evidence="6 12" id="KW-0805">Transcription regulation</keyword>
<feature type="domain" description="NR LBD" evidence="15">
    <location>
        <begin position="316"/>
        <end position="558"/>
    </location>
</feature>
<evidence type="ECO:0000259" key="14">
    <source>
        <dbReference type="PROSITE" id="PS51030"/>
    </source>
</evidence>
<feature type="compositionally biased region" description="Polar residues" evidence="13">
    <location>
        <begin position="147"/>
        <end position="162"/>
    </location>
</feature>
<dbReference type="PRINTS" id="PR00398">
    <property type="entry name" value="STRDHORMONER"/>
</dbReference>
<evidence type="ECO:0000256" key="7">
    <source>
        <dbReference type="ARBA" id="ARBA00023121"/>
    </source>
</evidence>
<comment type="caution">
    <text evidence="16">The sequence shown here is derived from an EMBL/GenBank/DDBJ whole genome shotgun (WGS) entry which is preliminary data.</text>
</comment>
<dbReference type="PROSITE" id="PS51030">
    <property type="entry name" value="NUCLEAR_REC_DBD_2"/>
    <property type="match status" value="1"/>
</dbReference>
<keyword evidence="11 12" id="KW-0539">Nucleus</keyword>
<reference evidence="16" key="1">
    <citation type="submission" date="2021-02" db="EMBL/GenBank/DDBJ databases">
        <authorList>
            <person name="Nowell W R."/>
        </authorList>
    </citation>
    <scope>NUCLEOTIDE SEQUENCE</scope>
</reference>
<dbReference type="PROSITE" id="PS51843">
    <property type="entry name" value="NR_LBD"/>
    <property type="match status" value="1"/>
</dbReference>
<accession>A0A819DQD2</accession>
<comment type="subcellular location">
    <subcellularLocation>
        <location evidence="12">Nucleus</location>
    </subcellularLocation>
</comment>
<sequence length="651" mass="73340">MTYSEKKLSWMEVLNESTEKDLKNETIRRNFNEIQSKPMDKINHTQMDSDMNSNVYHSAVSILSTNKSKNTNNKQQQNTLGKYMLKTSSSSNMSSTIKQQPFSPVAYNSFSNNFHNHNHNHNHIHHRSSTIPCDNGKLSPALNNISESSSTSKLVSPLTTARTGGGPKSPEDKRRCAVCSDVASGYHYGVWSCEGCKAFFKRSIQGTNEYICPATNTCTIDKHRRKSCQACRLRRCYEVGMTKGTTRRDAKYRRKAVSVCKITSTSNAAANNANVNNQEHGLLGSTSNARTTTGTPSGSQSIHNSNVLSSPQSQINKTTSDSTRIPIPTAEFLSILSQASRLNLLSKVDTNRPLDDQYFLQILAKIFDQELVVLINWAKSVPGYTESLTLDQQVTIIEQSWLDTLILDIIERSIERNDDALQFAPDFIISRNSDLSSPVLNSICTDLFHILQVFKDPHTTHEEFIALKATILINSIPATITSTKAFRLLTNQIYQALQHTCDSNPNVYHDNYIRQTTLLLQIPHIKMLSSKLIRLFLHMRSNELLPQADLLLEMLDAQDTIDISFNMDVNNISLRTENCTQNSLINNNISSTSFEIDNSSMYPNQYPNMLTIDIDKDNIPHLSAKRSPSTPPLSYYKQISDQSRTTNEHFF</sequence>
<proteinExistence type="inferred from homology"/>